<dbReference type="Gene3D" id="3.40.190.10">
    <property type="entry name" value="Periplasmic binding protein-like II"/>
    <property type="match status" value="2"/>
</dbReference>
<keyword evidence="6 9" id="KW-0456">Lyase</keyword>
<dbReference type="EC" id="4.2.1.51" evidence="2"/>
<dbReference type="AlphaFoldDB" id="A0A0W0YA23"/>
<dbReference type="PATRIC" id="fig|45074.5.peg.4529"/>
<dbReference type="UniPathway" id="UPA00121">
    <property type="reaction ID" value="UER00345"/>
</dbReference>
<comment type="caution">
    <text evidence="9">The sequence shown here is derived from an EMBL/GenBank/DDBJ whole genome shotgun (WGS) entry which is preliminary data.</text>
</comment>
<gene>
    <name evidence="9" type="ORF">Lsan_4210</name>
</gene>
<dbReference type="EMBL" id="LNYU01000091">
    <property type="protein sequence ID" value="KTD53800.1"/>
    <property type="molecule type" value="Genomic_DNA"/>
</dbReference>
<name>A0A0W0YA23_9GAMM</name>
<evidence type="ECO:0000256" key="1">
    <source>
        <dbReference type="ARBA" id="ARBA00004741"/>
    </source>
</evidence>
<comment type="pathway">
    <text evidence="1">Amino-acid biosynthesis; L-phenylalanine biosynthesis; phenylpyruvate from prephenate: step 1/1.</text>
</comment>
<evidence type="ECO:0000256" key="4">
    <source>
        <dbReference type="ARBA" id="ARBA00023141"/>
    </source>
</evidence>
<evidence type="ECO:0000256" key="2">
    <source>
        <dbReference type="ARBA" id="ARBA00013147"/>
    </source>
</evidence>
<keyword evidence="5" id="KW-0584">Phenylalanine biosynthesis</keyword>
<dbReference type="GO" id="GO:0004664">
    <property type="term" value="F:prephenate dehydratase activity"/>
    <property type="evidence" value="ECO:0007669"/>
    <property type="project" value="UniProtKB-EC"/>
</dbReference>
<dbReference type="PANTHER" id="PTHR21022">
    <property type="entry name" value="PREPHENATE DEHYDRATASE P PROTEIN"/>
    <property type="match status" value="1"/>
</dbReference>
<reference evidence="9 10" key="1">
    <citation type="submission" date="2015-11" db="EMBL/GenBank/DDBJ databases">
        <title>Genomic analysis of 38 Legionella species identifies large and diverse effector repertoires.</title>
        <authorList>
            <person name="Burstein D."/>
            <person name="Amaro F."/>
            <person name="Zusman T."/>
            <person name="Lifshitz Z."/>
            <person name="Cohen O."/>
            <person name="Gilbert J.A."/>
            <person name="Pupko T."/>
            <person name="Shuman H.A."/>
            <person name="Segal G."/>
        </authorList>
    </citation>
    <scope>NUCLEOTIDE SEQUENCE [LARGE SCALE GENOMIC DNA]</scope>
    <source>
        <strain evidence="9 10">SC-63-C7</strain>
    </source>
</reference>
<organism evidence="9 10">
    <name type="scientific">Legionella santicrucis</name>
    <dbReference type="NCBI Taxonomy" id="45074"/>
    <lineage>
        <taxon>Bacteria</taxon>
        <taxon>Pseudomonadati</taxon>
        <taxon>Pseudomonadota</taxon>
        <taxon>Gammaproteobacteria</taxon>
        <taxon>Legionellales</taxon>
        <taxon>Legionellaceae</taxon>
        <taxon>Legionella</taxon>
    </lineage>
</organism>
<evidence type="ECO:0000256" key="5">
    <source>
        <dbReference type="ARBA" id="ARBA00023222"/>
    </source>
</evidence>
<dbReference type="PROSITE" id="PS51171">
    <property type="entry name" value="PREPHENATE_DEHYDR_3"/>
    <property type="match status" value="1"/>
</dbReference>
<sequence length="195" mass="21427">MAILFGIAGDVGSFSEEAAFLYAKKKGLDSIFAYLLDMEGVLNAIEDGVIDLGIIPVVNLLGGLVKPAFLAMGKHLFTPIDEFWHEINQCLLVRSDTDLGQIKHIVSHQQGLAQCQRFLKKQFKNTGQIEWIDTAKAAKDLAKGVLPSYSAVIAPERCAQLYGLEIKAKNIQDSSPNRTAFLLVKKHSDKATIQK</sequence>
<comment type="catalytic activity">
    <reaction evidence="7">
        <text>prephenate + H(+) = 3-phenylpyruvate + CO2 + H2O</text>
        <dbReference type="Rhea" id="RHEA:21648"/>
        <dbReference type="ChEBI" id="CHEBI:15377"/>
        <dbReference type="ChEBI" id="CHEBI:15378"/>
        <dbReference type="ChEBI" id="CHEBI:16526"/>
        <dbReference type="ChEBI" id="CHEBI:18005"/>
        <dbReference type="ChEBI" id="CHEBI:29934"/>
        <dbReference type="EC" id="4.2.1.51"/>
    </reaction>
</comment>
<dbReference type="Proteomes" id="UP000054703">
    <property type="component" value="Unassembled WGS sequence"/>
</dbReference>
<keyword evidence="4" id="KW-0057">Aromatic amino acid biosynthesis</keyword>
<feature type="domain" description="Prephenate dehydratase" evidence="8">
    <location>
        <begin position="4"/>
        <end position="186"/>
    </location>
</feature>
<dbReference type="InterPro" id="IPR001086">
    <property type="entry name" value="Preph_deHydtase"/>
</dbReference>
<dbReference type="SUPFAM" id="SSF53850">
    <property type="entry name" value="Periplasmic binding protein-like II"/>
    <property type="match status" value="1"/>
</dbReference>
<dbReference type="GO" id="GO:0005737">
    <property type="term" value="C:cytoplasm"/>
    <property type="evidence" value="ECO:0007669"/>
    <property type="project" value="TreeGrafter"/>
</dbReference>
<evidence type="ECO:0000313" key="9">
    <source>
        <dbReference type="EMBL" id="KTD53800.1"/>
    </source>
</evidence>
<dbReference type="GO" id="GO:0009094">
    <property type="term" value="P:L-phenylalanine biosynthetic process"/>
    <property type="evidence" value="ECO:0007669"/>
    <property type="project" value="UniProtKB-UniPathway"/>
</dbReference>
<evidence type="ECO:0000256" key="6">
    <source>
        <dbReference type="ARBA" id="ARBA00023239"/>
    </source>
</evidence>
<evidence type="ECO:0000256" key="3">
    <source>
        <dbReference type="ARBA" id="ARBA00022605"/>
    </source>
</evidence>
<dbReference type="RefSeq" id="WP_058516067.1">
    <property type="nucleotide sequence ID" value="NZ_CAAAIH010000008.1"/>
</dbReference>
<keyword evidence="3" id="KW-0028">Amino-acid biosynthesis</keyword>
<keyword evidence="10" id="KW-1185">Reference proteome</keyword>
<dbReference type="PANTHER" id="PTHR21022:SF19">
    <property type="entry name" value="PREPHENATE DEHYDRATASE-RELATED"/>
    <property type="match status" value="1"/>
</dbReference>
<dbReference type="STRING" id="45074.Lsan_4210"/>
<proteinExistence type="predicted"/>
<evidence type="ECO:0000256" key="7">
    <source>
        <dbReference type="ARBA" id="ARBA00047848"/>
    </source>
</evidence>
<accession>A0A0W0YA23</accession>
<evidence type="ECO:0000313" key="10">
    <source>
        <dbReference type="Proteomes" id="UP000054703"/>
    </source>
</evidence>
<dbReference type="Pfam" id="PF00800">
    <property type="entry name" value="PDT"/>
    <property type="match status" value="1"/>
</dbReference>
<evidence type="ECO:0000259" key="8">
    <source>
        <dbReference type="PROSITE" id="PS51171"/>
    </source>
</evidence>
<protein>
    <recommendedName>
        <fullName evidence="2">prephenate dehydratase</fullName>
        <ecNumber evidence="2">4.2.1.51</ecNumber>
    </recommendedName>
</protein>
<dbReference type="OrthoDB" id="9802281at2"/>